<dbReference type="Pfam" id="PF05638">
    <property type="entry name" value="T6SS_HCP"/>
    <property type="match status" value="1"/>
</dbReference>
<dbReference type="PANTHER" id="PTHR36152:SF1">
    <property type="entry name" value="UBIQUITIN-LIKE DOMAIN-CONTAINING PROTEIN"/>
    <property type="match status" value="1"/>
</dbReference>
<evidence type="ECO:0000256" key="1">
    <source>
        <dbReference type="SAM" id="SignalP"/>
    </source>
</evidence>
<dbReference type="Proteomes" id="UP000003688">
    <property type="component" value="Unassembled WGS sequence"/>
</dbReference>
<dbReference type="AlphaFoldDB" id="B9XSZ0"/>
<dbReference type="NCBIfam" id="TIGR03344">
    <property type="entry name" value="VI_effect_Hcp1"/>
    <property type="match status" value="1"/>
</dbReference>
<keyword evidence="1" id="KW-0732">Signal</keyword>
<protein>
    <submittedName>
        <fullName evidence="2">Type VI secretion system effector, Hcp1 family</fullName>
    </submittedName>
</protein>
<feature type="chain" id="PRO_5002893427" evidence="1">
    <location>
        <begin position="32"/>
        <end position="190"/>
    </location>
</feature>
<gene>
    <name evidence="2" type="ORF">Cflav_PD0071</name>
</gene>
<sequence length="190" mass="20605" precursor="true">MGKVIIEMKARFALFAVLLTAVAFATTSAHAAYNIYLQAGAIQGESTSTTHPKWCDVYSISYGVSNPFDFTSSPPTEKPNISSINLMKSMDKASPIFIQDCNIGTHLSTVVIEFEKAGTSVPVVFYRITLEDAVITSIQHSGSAGGDDTLTESVSINFARIKWTYYPVDAKGTVGTKVETGWDVQNNKAY</sequence>
<dbReference type="PANTHER" id="PTHR36152">
    <property type="entry name" value="CYTOPLASMIC PROTEIN-RELATED"/>
    <property type="match status" value="1"/>
</dbReference>
<organism evidence="2 3">
    <name type="scientific">Pedosphaera parvula (strain Ellin514)</name>
    <dbReference type="NCBI Taxonomy" id="320771"/>
    <lineage>
        <taxon>Bacteria</taxon>
        <taxon>Pseudomonadati</taxon>
        <taxon>Verrucomicrobiota</taxon>
        <taxon>Pedosphaerae</taxon>
        <taxon>Pedosphaerales</taxon>
        <taxon>Pedosphaeraceae</taxon>
        <taxon>Pedosphaera</taxon>
    </lineage>
</organism>
<dbReference type="EMBL" id="ABOX02000090">
    <property type="protein sequence ID" value="EEF57051.1"/>
    <property type="molecule type" value="Genomic_DNA"/>
</dbReference>
<dbReference type="InterPro" id="IPR053165">
    <property type="entry name" value="HSI-I_assembly_Hcp1"/>
</dbReference>
<proteinExistence type="predicted"/>
<dbReference type="Gene3D" id="2.30.110.20">
    <property type="entry name" value="Hcp1-like"/>
    <property type="match status" value="1"/>
</dbReference>
<evidence type="ECO:0000313" key="3">
    <source>
        <dbReference type="Proteomes" id="UP000003688"/>
    </source>
</evidence>
<keyword evidence="3" id="KW-1185">Reference proteome</keyword>
<comment type="caution">
    <text evidence="2">The sequence shown here is derived from an EMBL/GenBank/DDBJ whole genome shotgun (WGS) entry which is preliminary data.</text>
</comment>
<dbReference type="STRING" id="320771.Cflav_PD0071"/>
<reference evidence="2 3" key="1">
    <citation type="journal article" date="2011" name="J. Bacteriol.">
        <title>Genome sequence of 'Pedosphaera parvula' Ellin514, an aerobic Verrucomicrobial isolate from pasture soil.</title>
        <authorList>
            <person name="Kant R."/>
            <person name="van Passel M.W."/>
            <person name="Sangwan P."/>
            <person name="Palva A."/>
            <person name="Lucas S."/>
            <person name="Copeland A."/>
            <person name="Lapidus A."/>
            <person name="Glavina Del Rio T."/>
            <person name="Dalin E."/>
            <person name="Tice H."/>
            <person name="Bruce D."/>
            <person name="Goodwin L."/>
            <person name="Pitluck S."/>
            <person name="Chertkov O."/>
            <person name="Larimer F.W."/>
            <person name="Land M.L."/>
            <person name="Hauser L."/>
            <person name="Brettin T.S."/>
            <person name="Detter J.C."/>
            <person name="Han S."/>
            <person name="de Vos W.M."/>
            <person name="Janssen P.H."/>
            <person name="Smidt H."/>
        </authorList>
    </citation>
    <scope>NUCLEOTIDE SEQUENCE [LARGE SCALE GENOMIC DNA]</scope>
    <source>
        <strain evidence="2 3">Ellin514</strain>
    </source>
</reference>
<accession>B9XSZ0</accession>
<dbReference type="InterPro" id="IPR036624">
    <property type="entry name" value="Hcp1-lik_sf"/>
</dbReference>
<dbReference type="SUPFAM" id="SSF141452">
    <property type="entry name" value="Hcp1-like"/>
    <property type="match status" value="1"/>
</dbReference>
<feature type="signal peptide" evidence="1">
    <location>
        <begin position="1"/>
        <end position="31"/>
    </location>
</feature>
<name>B9XSZ0_PEDPL</name>
<dbReference type="InterPro" id="IPR008514">
    <property type="entry name" value="T6SS_Hcp"/>
</dbReference>
<evidence type="ECO:0000313" key="2">
    <source>
        <dbReference type="EMBL" id="EEF57051.1"/>
    </source>
</evidence>